<dbReference type="AlphaFoldDB" id="A0AAW2IBY2"/>
<keyword evidence="3" id="KW-0472">Membrane</keyword>
<gene>
    <name evidence="5" type="ORF">PYX00_001233</name>
</gene>
<dbReference type="InterPro" id="IPR024084">
    <property type="entry name" value="IsoPropMal-DH-like_dom"/>
</dbReference>
<evidence type="ECO:0000256" key="2">
    <source>
        <dbReference type="ARBA" id="ARBA00022532"/>
    </source>
</evidence>
<dbReference type="Pfam" id="PF00180">
    <property type="entry name" value="Iso_dh"/>
    <property type="match status" value="1"/>
</dbReference>
<reference evidence="5" key="1">
    <citation type="journal article" date="2024" name="Gigascience">
        <title>Chromosome-level genome of the poultry shaft louse Menopon gallinae provides insight into the host-switching and adaptive evolution of parasitic lice.</title>
        <authorList>
            <person name="Xu Y."/>
            <person name="Ma L."/>
            <person name="Liu S."/>
            <person name="Liang Y."/>
            <person name="Liu Q."/>
            <person name="He Z."/>
            <person name="Tian L."/>
            <person name="Duan Y."/>
            <person name="Cai W."/>
            <person name="Li H."/>
            <person name="Song F."/>
        </authorList>
    </citation>
    <scope>NUCLEOTIDE SEQUENCE</scope>
    <source>
        <strain evidence="5">Cailab_2023a</strain>
    </source>
</reference>
<protein>
    <recommendedName>
        <fullName evidence="4">Isopropylmalate dehydrogenase-like domain-containing protein</fullName>
    </recommendedName>
</protein>
<name>A0AAW2IBY2_9NEOP</name>
<organism evidence="5">
    <name type="scientific">Menopon gallinae</name>
    <name type="common">poultry shaft louse</name>
    <dbReference type="NCBI Taxonomy" id="328185"/>
    <lineage>
        <taxon>Eukaryota</taxon>
        <taxon>Metazoa</taxon>
        <taxon>Ecdysozoa</taxon>
        <taxon>Arthropoda</taxon>
        <taxon>Hexapoda</taxon>
        <taxon>Insecta</taxon>
        <taxon>Pterygota</taxon>
        <taxon>Neoptera</taxon>
        <taxon>Paraneoptera</taxon>
        <taxon>Psocodea</taxon>
        <taxon>Troctomorpha</taxon>
        <taxon>Phthiraptera</taxon>
        <taxon>Amblycera</taxon>
        <taxon>Menoponidae</taxon>
        <taxon>Menopon</taxon>
    </lineage>
</organism>
<keyword evidence="2" id="KW-0816">Tricarboxylic acid cycle</keyword>
<evidence type="ECO:0000256" key="3">
    <source>
        <dbReference type="SAM" id="Phobius"/>
    </source>
</evidence>
<dbReference type="PANTHER" id="PTHR11835">
    <property type="entry name" value="DECARBOXYLATING DEHYDROGENASES-ISOCITRATE, ISOPROPYLMALATE, TARTRATE"/>
    <property type="match status" value="1"/>
</dbReference>
<comment type="caution">
    <text evidence="5">The sequence shown here is derived from an EMBL/GenBank/DDBJ whole genome shotgun (WGS) entry which is preliminary data.</text>
</comment>
<proteinExistence type="inferred from homology"/>
<comment type="similarity">
    <text evidence="1">Belongs to the isocitrate and isopropylmalate dehydrogenases family.</text>
</comment>
<accession>A0AAW2IBY2</accession>
<feature type="domain" description="Isopropylmalate dehydrogenase-like" evidence="4">
    <location>
        <begin position="1"/>
        <end position="231"/>
    </location>
</feature>
<dbReference type="PANTHER" id="PTHR11835:SF60">
    <property type="entry name" value="ISOCITRATE DEHYDROGENASE [NAD] SUBUNIT, MITOCHONDRIAL"/>
    <property type="match status" value="1"/>
</dbReference>
<evidence type="ECO:0000259" key="4">
    <source>
        <dbReference type="SMART" id="SM01329"/>
    </source>
</evidence>
<evidence type="ECO:0000256" key="1">
    <source>
        <dbReference type="ARBA" id="ARBA00007769"/>
    </source>
</evidence>
<dbReference type="GO" id="GO:0006099">
    <property type="term" value="P:tricarboxylic acid cycle"/>
    <property type="evidence" value="ECO:0007669"/>
    <property type="project" value="UniProtKB-KW"/>
</dbReference>
<evidence type="ECO:0000313" key="5">
    <source>
        <dbReference type="EMBL" id="KAL0279735.1"/>
    </source>
</evidence>
<keyword evidence="3" id="KW-0812">Transmembrane</keyword>
<feature type="transmembrane region" description="Helical" evidence="3">
    <location>
        <begin position="206"/>
        <end position="227"/>
    </location>
</feature>
<sequence>MVYVKQVFKAGGVPVDFEEVHIDRNSETNEDLDYALMSIRRNGVALKGNVETKSMEKGVQSRNVAIRNELDLFVNTVHCKSYKGVPSRHKNVDIIIVRQNTEGEYAMLEHESVPGVVESMKIVTLENAERVARFAFEYAKLYGRKKVTTIHKANIMKMADGLFLETSRKIAKDYPDIQHNDMIIDNCCMQLVSNPHQFDVMNMTNLYGTIVSNVICGLVGGAGLLFWQELR</sequence>
<dbReference type="SMART" id="SM01329">
    <property type="entry name" value="Iso_dh"/>
    <property type="match status" value="1"/>
</dbReference>
<dbReference type="EMBL" id="JARGDH010000001">
    <property type="protein sequence ID" value="KAL0279735.1"/>
    <property type="molecule type" value="Genomic_DNA"/>
</dbReference>
<dbReference type="GO" id="GO:0005739">
    <property type="term" value="C:mitochondrion"/>
    <property type="evidence" value="ECO:0007669"/>
    <property type="project" value="TreeGrafter"/>
</dbReference>
<dbReference type="GO" id="GO:0006102">
    <property type="term" value="P:isocitrate metabolic process"/>
    <property type="evidence" value="ECO:0007669"/>
    <property type="project" value="TreeGrafter"/>
</dbReference>
<dbReference type="SUPFAM" id="SSF53659">
    <property type="entry name" value="Isocitrate/Isopropylmalate dehydrogenase-like"/>
    <property type="match status" value="1"/>
</dbReference>
<dbReference type="Gene3D" id="3.40.718.10">
    <property type="entry name" value="Isopropylmalate Dehydrogenase"/>
    <property type="match status" value="1"/>
</dbReference>
<keyword evidence="3" id="KW-1133">Transmembrane helix</keyword>